<sequence length="201" mass="22029">MTLIPDDQSMSSIDRASPPEPNRAGQAGFSSSTKPCTSVFVETFPMVLSAVIAFIVLLAINLRMTFSQENQPMSVPSRLYKVVIGSLLVLGTMGAHAAINLGFLSDTPISLMRQADIASIQSAVNQALDTKQDGETLDWTNDATRNRPRVHATITPSHTVKEEARTCRVAAIDLSARGQTMHLTPRFCRSGSDNWEFQRRH</sequence>
<comment type="caution">
    <text evidence="3">The sequence shown here is derived from an EMBL/GenBank/DDBJ whole genome shotgun (WGS) entry which is preliminary data.</text>
</comment>
<evidence type="ECO:0000256" key="2">
    <source>
        <dbReference type="SAM" id="Phobius"/>
    </source>
</evidence>
<evidence type="ECO:0000313" key="4">
    <source>
        <dbReference type="Proteomes" id="UP000592820"/>
    </source>
</evidence>
<dbReference type="Proteomes" id="UP000592820">
    <property type="component" value="Unassembled WGS sequence"/>
</dbReference>
<organism evidence="3 4">
    <name type="scientific">Paraburkholderia youngii</name>
    <dbReference type="NCBI Taxonomy" id="2782701"/>
    <lineage>
        <taxon>Bacteria</taxon>
        <taxon>Pseudomonadati</taxon>
        <taxon>Pseudomonadota</taxon>
        <taxon>Betaproteobacteria</taxon>
        <taxon>Burkholderiales</taxon>
        <taxon>Burkholderiaceae</taxon>
        <taxon>Paraburkholderia</taxon>
    </lineage>
</organism>
<dbReference type="RefSeq" id="WP_260331968.1">
    <property type="nucleotide sequence ID" value="NZ_JACHDE010000001.1"/>
</dbReference>
<feature type="region of interest" description="Disordered" evidence="1">
    <location>
        <begin position="1"/>
        <end position="33"/>
    </location>
</feature>
<evidence type="ECO:0000313" key="3">
    <source>
        <dbReference type="EMBL" id="MBB5398649.1"/>
    </source>
</evidence>
<keyword evidence="2" id="KW-1133">Transmembrane helix</keyword>
<keyword evidence="2" id="KW-0812">Transmembrane</keyword>
<feature type="transmembrane region" description="Helical" evidence="2">
    <location>
        <begin position="82"/>
        <end position="104"/>
    </location>
</feature>
<name>A0A7W8L432_9BURK</name>
<reference evidence="3 4" key="1">
    <citation type="submission" date="2020-08" db="EMBL/GenBank/DDBJ databases">
        <title>Genomic Encyclopedia of Type Strains, Phase IV (KMG-V): Genome sequencing to study the core and pangenomes of soil and plant-associated prokaryotes.</title>
        <authorList>
            <person name="Whitman W."/>
        </authorList>
    </citation>
    <scope>NUCLEOTIDE SEQUENCE [LARGE SCALE GENOMIC DNA]</scope>
    <source>
        <strain evidence="3 4">JPY162</strain>
    </source>
</reference>
<proteinExistence type="predicted"/>
<accession>A0A7W8L432</accession>
<gene>
    <name evidence="3" type="ORF">HDG41_000685</name>
</gene>
<dbReference type="AlphaFoldDB" id="A0A7W8L432"/>
<evidence type="ECO:0008006" key="5">
    <source>
        <dbReference type="Google" id="ProtNLM"/>
    </source>
</evidence>
<feature type="transmembrane region" description="Helical" evidence="2">
    <location>
        <begin position="39"/>
        <end position="62"/>
    </location>
</feature>
<protein>
    <recommendedName>
        <fullName evidence="5">Surface antigen domain-containing protein</fullName>
    </recommendedName>
</protein>
<keyword evidence="2" id="KW-0472">Membrane</keyword>
<dbReference type="EMBL" id="JACHDE010000001">
    <property type="protein sequence ID" value="MBB5398649.1"/>
    <property type="molecule type" value="Genomic_DNA"/>
</dbReference>
<evidence type="ECO:0000256" key="1">
    <source>
        <dbReference type="SAM" id="MobiDB-lite"/>
    </source>
</evidence>